<evidence type="ECO:0000256" key="5">
    <source>
        <dbReference type="ARBA" id="ARBA00039444"/>
    </source>
</evidence>
<dbReference type="EMBL" id="ML993908">
    <property type="protein sequence ID" value="KAF2203245.1"/>
    <property type="molecule type" value="Genomic_DNA"/>
</dbReference>
<dbReference type="SUPFAM" id="SSF49777">
    <property type="entry name" value="PEBP-like"/>
    <property type="match status" value="1"/>
</dbReference>
<dbReference type="InterPro" id="IPR008914">
    <property type="entry name" value="PEBP"/>
</dbReference>
<dbReference type="PANTHER" id="PTHR11362:SF82">
    <property type="entry name" value="PHOSPHATIDYLETHANOLAMINE-BINDING PROTEIN 4"/>
    <property type="match status" value="1"/>
</dbReference>
<gene>
    <name evidence="6" type="ORF">GQ43DRAFT_367343</name>
</gene>
<comment type="caution">
    <text evidence="6">The sequence shown here is derived from an EMBL/GenBank/DDBJ whole genome shotgun (WGS) entry which is preliminary data.</text>
</comment>
<evidence type="ECO:0000313" key="6">
    <source>
        <dbReference type="EMBL" id="KAF2203245.1"/>
    </source>
</evidence>
<evidence type="ECO:0000256" key="4">
    <source>
        <dbReference type="ARBA" id="ARBA00038016"/>
    </source>
</evidence>
<comment type="subcellular location">
    <subcellularLocation>
        <location evidence="1">Mitochondrion</location>
    </subcellularLocation>
</comment>
<dbReference type="GO" id="GO:0005739">
    <property type="term" value="C:mitochondrion"/>
    <property type="evidence" value="ECO:0007669"/>
    <property type="project" value="UniProtKB-SubCell"/>
</dbReference>
<dbReference type="Gene3D" id="3.90.280.10">
    <property type="entry name" value="PEBP-like"/>
    <property type="match status" value="1"/>
</dbReference>
<organism evidence="6 7">
    <name type="scientific">Delitschia confertaspora ATCC 74209</name>
    <dbReference type="NCBI Taxonomy" id="1513339"/>
    <lineage>
        <taxon>Eukaryota</taxon>
        <taxon>Fungi</taxon>
        <taxon>Dikarya</taxon>
        <taxon>Ascomycota</taxon>
        <taxon>Pezizomycotina</taxon>
        <taxon>Dothideomycetes</taxon>
        <taxon>Pleosporomycetidae</taxon>
        <taxon>Pleosporales</taxon>
        <taxon>Delitschiaceae</taxon>
        <taxon>Delitschia</taxon>
    </lineage>
</organism>
<name>A0A9P4JQD7_9PLEO</name>
<sequence>MASVNPSIRTCLRCVKQTANANASLSVSGARFLSTTAPVSQEAAAQTQENPFEKWGPLDPALVDNKRDERRLIRKEGVMPIGSRRRRAALRTSAQIPFEQLPYQAFQEARKILLEDRQEKIKQIETQKLRLANLLKQDPAVSGGEEAKEVRVKSMQDHIRELIILADINDPIVKKKFEDGEGDMEKPIYRYLADKKWRQYKKLILDQRIEQFHIVPDLLPSLDPVADVDLAFGRRKINPGEFVDSCISESMPRLKVQVFDKGEKLVTVVVVDADVPVPEKDSFTTRCQFIASNIPISPTQTFIPLNRLDPKPKGSEEAAPKHIALPWLAPWAHKGAPYRRLAVFVLEQNGANALDIAALEKTKREHFNLRGFIHKQKLKPIGVTLFRTQWDENMAGVMQRAGLADQVKIEFKQKKIDPLPYKRRTERMR</sequence>
<accession>A0A9P4JQD7</accession>
<comment type="function">
    <text evidence="3">Component of the mitochondrial ribosome (mitoribosome), a dedicated translation machinery responsible for the synthesis of mitochondrial genome-encoded proteins, including at least some of the essential transmembrane subunits of the mitochondrial respiratory chain. The mitoribosomes are attached to the mitochondrial inner membrane and translation products are cotranslationally integrated into the membrane.</text>
</comment>
<protein>
    <recommendedName>
        <fullName evidence="5">Large ribosomal subunit protein mL38</fullName>
    </recommendedName>
</protein>
<evidence type="ECO:0000256" key="3">
    <source>
        <dbReference type="ARBA" id="ARBA00037226"/>
    </source>
</evidence>
<dbReference type="Gene3D" id="1.20.58.1180">
    <property type="match status" value="1"/>
</dbReference>
<keyword evidence="2" id="KW-0496">Mitochondrion</keyword>
<dbReference type="OrthoDB" id="2153661at2759"/>
<dbReference type="InterPro" id="IPR035810">
    <property type="entry name" value="PEBP_euk"/>
</dbReference>
<dbReference type="InterPro" id="IPR036610">
    <property type="entry name" value="PEBP-like_sf"/>
</dbReference>
<evidence type="ECO:0000256" key="1">
    <source>
        <dbReference type="ARBA" id="ARBA00004173"/>
    </source>
</evidence>
<dbReference type="FunFam" id="3.90.280.10:FF:000004">
    <property type="entry name" value="Mitochondrial large ribosomal subunit YmL35"/>
    <property type="match status" value="1"/>
</dbReference>
<keyword evidence="7" id="KW-1185">Reference proteome</keyword>
<dbReference type="FunFam" id="1.20.58.1180:FF:000001">
    <property type="entry name" value="Mitochondrial large ribosomal subunit YmL35"/>
    <property type="match status" value="1"/>
</dbReference>
<dbReference type="Pfam" id="PF01161">
    <property type="entry name" value="PBP"/>
    <property type="match status" value="1"/>
</dbReference>
<reference evidence="6" key="1">
    <citation type="journal article" date="2020" name="Stud. Mycol.">
        <title>101 Dothideomycetes genomes: a test case for predicting lifestyles and emergence of pathogens.</title>
        <authorList>
            <person name="Haridas S."/>
            <person name="Albert R."/>
            <person name="Binder M."/>
            <person name="Bloem J."/>
            <person name="Labutti K."/>
            <person name="Salamov A."/>
            <person name="Andreopoulos B."/>
            <person name="Baker S."/>
            <person name="Barry K."/>
            <person name="Bills G."/>
            <person name="Bluhm B."/>
            <person name="Cannon C."/>
            <person name="Castanera R."/>
            <person name="Culley D."/>
            <person name="Daum C."/>
            <person name="Ezra D."/>
            <person name="Gonzalez J."/>
            <person name="Henrissat B."/>
            <person name="Kuo A."/>
            <person name="Liang C."/>
            <person name="Lipzen A."/>
            <person name="Lutzoni F."/>
            <person name="Magnuson J."/>
            <person name="Mondo S."/>
            <person name="Nolan M."/>
            <person name="Ohm R."/>
            <person name="Pangilinan J."/>
            <person name="Park H.-J."/>
            <person name="Ramirez L."/>
            <person name="Alfaro M."/>
            <person name="Sun H."/>
            <person name="Tritt A."/>
            <person name="Yoshinaga Y."/>
            <person name="Zwiers L.-H."/>
            <person name="Turgeon B."/>
            <person name="Goodwin S."/>
            <person name="Spatafora J."/>
            <person name="Crous P."/>
            <person name="Grigoriev I."/>
        </authorList>
    </citation>
    <scope>NUCLEOTIDE SEQUENCE</scope>
    <source>
        <strain evidence="6">ATCC 74209</strain>
    </source>
</reference>
<dbReference type="PANTHER" id="PTHR11362">
    <property type="entry name" value="PHOSPHATIDYLETHANOLAMINE-BINDING PROTEIN"/>
    <property type="match status" value="1"/>
</dbReference>
<evidence type="ECO:0000313" key="7">
    <source>
        <dbReference type="Proteomes" id="UP000799536"/>
    </source>
</evidence>
<dbReference type="Proteomes" id="UP000799536">
    <property type="component" value="Unassembled WGS sequence"/>
</dbReference>
<comment type="similarity">
    <text evidence="4">Belongs to the phosphatidylethanolamine-binding protein family. Mitochondrion-specific ribosomal protein mL38 subfamily.</text>
</comment>
<proteinExistence type="inferred from homology"/>
<dbReference type="AlphaFoldDB" id="A0A9P4JQD7"/>
<evidence type="ECO:0000256" key="2">
    <source>
        <dbReference type="ARBA" id="ARBA00023128"/>
    </source>
</evidence>